<accession>A0A645E8R1</accession>
<sequence>MDEKLACPGGRADDGVGGHGHILSFRPPDEGGILPYAGTDKHLGPGCPAEPEDASFKLTRGKFPHRRLIHVPHLFAG</sequence>
<feature type="compositionally biased region" description="Basic and acidic residues" evidence="1">
    <location>
        <begin position="1"/>
        <end position="16"/>
    </location>
</feature>
<comment type="caution">
    <text evidence="2">The sequence shown here is derived from an EMBL/GenBank/DDBJ whole genome shotgun (WGS) entry which is preliminary data.</text>
</comment>
<proteinExistence type="predicted"/>
<reference evidence="2" key="1">
    <citation type="submission" date="2019-08" db="EMBL/GenBank/DDBJ databases">
        <authorList>
            <person name="Kucharzyk K."/>
            <person name="Murdoch R.W."/>
            <person name="Higgins S."/>
            <person name="Loffler F."/>
        </authorList>
    </citation>
    <scope>NUCLEOTIDE SEQUENCE</scope>
</reference>
<organism evidence="2">
    <name type="scientific">bioreactor metagenome</name>
    <dbReference type="NCBI Taxonomy" id="1076179"/>
    <lineage>
        <taxon>unclassified sequences</taxon>
        <taxon>metagenomes</taxon>
        <taxon>ecological metagenomes</taxon>
    </lineage>
</organism>
<protein>
    <submittedName>
        <fullName evidence="2">Uncharacterized protein</fullName>
    </submittedName>
</protein>
<gene>
    <name evidence="2" type="ORF">SDC9_145045</name>
</gene>
<dbReference type="AlphaFoldDB" id="A0A645E8R1"/>
<feature type="region of interest" description="Disordered" evidence="1">
    <location>
        <begin position="1"/>
        <end position="22"/>
    </location>
</feature>
<dbReference type="EMBL" id="VSSQ01044077">
    <property type="protein sequence ID" value="MPM97865.1"/>
    <property type="molecule type" value="Genomic_DNA"/>
</dbReference>
<name>A0A645E8R1_9ZZZZ</name>
<evidence type="ECO:0000313" key="2">
    <source>
        <dbReference type="EMBL" id="MPM97865.1"/>
    </source>
</evidence>
<evidence type="ECO:0000256" key="1">
    <source>
        <dbReference type="SAM" id="MobiDB-lite"/>
    </source>
</evidence>